<proteinExistence type="predicted"/>
<name>L8HMT5_ACACF</name>
<keyword evidence="2" id="KW-1185">Reference proteome</keyword>
<dbReference type="RefSeq" id="XP_004358270.1">
    <property type="nucleotide sequence ID" value="XM_004358213.1"/>
</dbReference>
<dbReference type="Proteomes" id="UP000011083">
    <property type="component" value="Unassembled WGS sequence"/>
</dbReference>
<dbReference type="EMBL" id="KB007793">
    <property type="protein sequence ID" value="ELR25706.1"/>
    <property type="molecule type" value="Genomic_DNA"/>
</dbReference>
<dbReference type="GeneID" id="14926777"/>
<sequence>MSRSKNSRRGNPKRRNYCCEWCSHGGTEVWRSVRAARRGQLSNHNAVVQIDDLWLTRVEVQKAKSKVRWLRPLD</sequence>
<reference evidence="1 2" key="1">
    <citation type="journal article" date="2013" name="Genome Biol.">
        <title>Genome of Acanthamoeba castellanii highlights extensive lateral gene transfer and early evolution of tyrosine kinase signaling.</title>
        <authorList>
            <person name="Clarke M."/>
            <person name="Lohan A.J."/>
            <person name="Liu B."/>
            <person name="Lagkouvardos I."/>
            <person name="Roy S."/>
            <person name="Zafar N."/>
            <person name="Bertelli C."/>
            <person name="Schilde C."/>
            <person name="Kianianmomeni A."/>
            <person name="Burglin T.R."/>
            <person name="Frech C."/>
            <person name="Turcotte B."/>
            <person name="Kopec K.O."/>
            <person name="Synnott J.M."/>
            <person name="Choo C."/>
            <person name="Paponov I."/>
            <person name="Finkler A."/>
            <person name="Soon Heng Tan C."/>
            <person name="Hutchins A.P."/>
            <person name="Weinmeier T."/>
            <person name="Rattei T."/>
            <person name="Chu J.S."/>
            <person name="Gimenez G."/>
            <person name="Irimia M."/>
            <person name="Rigden D.J."/>
            <person name="Fitzpatrick D.A."/>
            <person name="Lorenzo-Morales J."/>
            <person name="Bateman A."/>
            <person name="Chiu C.H."/>
            <person name="Tang P."/>
            <person name="Hegemann P."/>
            <person name="Fromm H."/>
            <person name="Raoult D."/>
            <person name="Greub G."/>
            <person name="Miranda-Saavedra D."/>
            <person name="Chen N."/>
            <person name="Nash P."/>
            <person name="Ginger M.L."/>
            <person name="Horn M."/>
            <person name="Schaap P."/>
            <person name="Caler L."/>
            <person name="Loftus B."/>
        </authorList>
    </citation>
    <scope>NUCLEOTIDE SEQUENCE [LARGE SCALE GENOMIC DNA]</scope>
    <source>
        <strain evidence="1 2">Neff</strain>
    </source>
</reference>
<organism evidence="1 2">
    <name type="scientific">Acanthamoeba castellanii (strain ATCC 30010 / Neff)</name>
    <dbReference type="NCBI Taxonomy" id="1257118"/>
    <lineage>
        <taxon>Eukaryota</taxon>
        <taxon>Amoebozoa</taxon>
        <taxon>Discosea</taxon>
        <taxon>Longamoebia</taxon>
        <taxon>Centramoebida</taxon>
        <taxon>Acanthamoebidae</taxon>
        <taxon>Acanthamoeba</taxon>
    </lineage>
</organism>
<dbReference type="KEGG" id="acan:ACA1_308760"/>
<protein>
    <submittedName>
        <fullName evidence="1">Uncharacterized protein</fullName>
    </submittedName>
</protein>
<evidence type="ECO:0000313" key="1">
    <source>
        <dbReference type="EMBL" id="ELR25706.1"/>
    </source>
</evidence>
<dbReference type="AlphaFoldDB" id="L8HMT5"/>
<dbReference type="VEuPathDB" id="AmoebaDB:ACA1_308760"/>
<evidence type="ECO:0000313" key="2">
    <source>
        <dbReference type="Proteomes" id="UP000011083"/>
    </source>
</evidence>
<gene>
    <name evidence="1" type="ORF">ACA1_308760</name>
</gene>
<accession>L8HMT5</accession>